<evidence type="ECO:0000313" key="3">
    <source>
        <dbReference type="Proteomes" id="UP001501411"/>
    </source>
</evidence>
<accession>A0ABP9AYG9</accession>
<sequence>MTNTNNNALAFLPIVNFFAISGKPVQIMPFGTGHINDTYKIVTDTNDGPNYMLQRINNHVFKDIDHLMKNIAMVCKHIKEKLALDGVQDIERRVLTLISTKEGKLYHKDEDNRYWRIFILIEDTKTYDIVETTQQAREGGRAFGQFQAMLADLNPRDIYEVIPNFLNIASRLRDFREALHKDAVKRASNVDQEIDFILERENKMNTVLHMAAKSQIPLRITHNDTKFNNVLLNRQDEAQCVIDLDTVMPGYIAYDFGDAIRTIINTAAEDEEDLNKVQLNISLFQAYTEGYLETAHHFLYPMEVKSLVDGVLLLPYMQMVRFLTDYLNGDTYYKISHSEHNLQRTRAQMKLVSEIEQHESLLRNIVEKEANVYLT</sequence>
<gene>
    <name evidence="2" type="ORF">GCM10023231_15310</name>
</gene>
<name>A0ABP9AYG9_9SPHI</name>
<dbReference type="SUPFAM" id="SSF56112">
    <property type="entry name" value="Protein kinase-like (PK-like)"/>
    <property type="match status" value="1"/>
</dbReference>
<comment type="caution">
    <text evidence="2">The sequence shown here is derived from an EMBL/GenBank/DDBJ whole genome shotgun (WGS) entry which is preliminary data.</text>
</comment>
<organism evidence="2 3">
    <name type="scientific">Olivibacter ginsenosidimutans</name>
    <dbReference type="NCBI Taxonomy" id="1176537"/>
    <lineage>
        <taxon>Bacteria</taxon>
        <taxon>Pseudomonadati</taxon>
        <taxon>Bacteroidota</taxon>
        <taxon>Sphingobacteriia</taxon>
        <taxon>Sphingobacteriales</taxon>
        <taxon>Sphingobacteriaceae</taxon>
        <taxon>Olivibacter</taxon>
    </lineage>
</organism>
<dbReference type="EMBL" id="BAABIQ010000008">
    <property type="protein sequence ID" value="GAA4788076.1"/>
    <property type="molecule type" value="Genomic_DNA"/>
</dbReference>
<evidence type="ECO:0000313" key="2">
    <source>
        <dbReference type="EMBL" id="GAA4788076.1"/>
    </source>
</evidence>
<dbReference type="Pfam" id="PF01636">
    <property type="entry name" value="APH"/>
    <property type="match status" value="1"/>
</dbReference>
<dbReference type="RefSeq" id="WP_345231164.1">
    <property type="nucleotide sequence ID" value="NZ_BAABIQ010000008.1"/>
</dbReference>
<reference evidence="3" key="1">
    <citation type="journal article" date="2019" name="Int. J. Syst. Evol. Microbiol.">
        <title>The Global Catalogue of Microorganisms (GCM) 10K type strain sequencing project: providing services to taxonomists for standard genome sequencing and annotation.</title>
        <authorList>
            <consortium name="The Broad Institute Genomics Platform"/>
            <consortium name="The Broad Institute Genome Sequencing Center for Infectious Disease"/>
            <person name="Wu L."/>
            <person name="Ma J."/>
        </authorList>
    </citation>
    <scope>NUCLEOTIDE SEQUENCE [LARGE SCALE GENOMIC DNA]</scope>
    <source>
        <strain evidence="3">JCM 18200</strain>
    </source>
</reference>
<dbReference type="Gene3D" id="3.90.1200.10">
    <property type="match status" value="1"/>
</dbReference>
<feature type="domain" description="Aminoglycoside phosphotransferase" evidence="1">
    <location>
        <begin position="27"/>
        <end position="275"/>
    </location>
</feature>
<evidence type="ECO:0000259" key="1">
    <source>
        <dbReference type="Pfam" id="PF01636"/>
    </source>
</evidence>
<proteinExistence type="predicted"/>
<dbReference type="InterPro" id="IPR002575">
    <property type="entry name" value="Aminoglycoside_PTrfase"/>
</dbReference>
<dbReference type="Proteomes" id="UP001501411">
    <property type="component" value="Unassembled WGS sequence"/>
</dbReference>
<dbReference type="PANTHER" id="PTHR21064">
    <property type="entry name" value="AMINOGLYCOSIDE PHOSPHOTRANSFERASE DOMAIN-CONTAINING PROTEIN-RELATED"/>
    <property type="match status" value="1"/>
</dbReference>
<keyword evidence="3" id="KW-1185">Reference proteome</keyword>
<dbReference type="PANTHER" id="PTHR21064:SF5">
    <property type="entry name" value="SLR1880 PROTEIN"/>
    <property type="match status" value="1"/>
</dbReference>
<dbReference type="InterPro" id="IPR011009">
    <property type="entry name" value="Kinase-like_dom_sf"/>
</dbReference>
<dbReference type="InterPro" id="IPR050249">
    <property type="entry name" value="Pseudomonas-type_ThrB"/>
</dbReference>
<protein>
    <submittedName>
        <fullName evidence="2">Aminoglycoside phosphotransferase family protein</fullName>
    </submittedName>
</protein>